<proteinExistence type="predicted"/>
<dbReference type="Gene3D" id="3.30.450.20">
    <property type="entry name" value="PAS domain"/>
    <property type="match status" value="1"/>
</dbReference>
<dbReference type="EMBL" id="JBIAPI010000008">
    <property type="protein sequence ID" value="MFF3226841.1"/>
    <property type="molecule type" value="Genomic_DNA"/>
</dbReference>
<keyword evidence="3" id="KW-0597">Phosphoprotein</keyword>
<protein>
    <recommendedName>
        <fullName evidence="2">histidine kinase</fullName>
        <ecNumber evidence="2">2.7.13.3</ecNumber>
    </recommendedName>
</protein>
<dbReference type="InterPro" id="IPR052162">
    <property type="entry name" value="Sensor_kinase/Photoreceptor"/>
</dbReference>
<comment type="catalytic activity">
    <reaction evidence="1">
        <text>ATP + protein L-histidine = ADP + protein N-phospho-L-histidine.</text>
        <dbReference type="EC" id="2.7.13.3"/>
    </reaction>
</comment>
<evidence type="ECO:0000259" key="6">
    <source>
        <dbReference type="PROSITE" id="PS50112"/>
    </source>
</evidence>
<name>A0ABW6QZZ0_9NOCA</name>
<evidence type="ECO:0000256" key="4">
    <source>
        <dbReference type="ARBA" id="ARBA00022679"/>
    </source>
</evidence>
<reference evidence="8 9" key="1">
    <citation type="submission" date="2024-10" db="EMBL/GenBank/DDBJ databases">
        <title>The Natural Products Discovery Center: Release of the First 8490 Sequenced Strains for Exploring Actinobacteria Biosynthetic Diversity.</title>
        <authorList>
            <person name="Kalkreuter E."/>
            <person name="Kautsar S.A."/>
            <person name="Yang D."/>
            <person name="Bader C.D."/>
            <person name="Teijaro C.N."/>
            <person name="Fluegel L."/>
            <person name="Davis C.M."/>
            <person name="Simpson J.R."/>
            <person name="Lauterbach L."/>
            <person name="Steele A.D."/>
            <person name="Gui C."/>
            <person name="Meng S."/>
            <person name="Li G."/>
            <person name="Viehrig K."/>
            <person name="Ye F."/>
            <person name="Su P."/>
            <person name="Kiefer A.F."/>
            <person name="Nichols A."/>
            <person name="Cepeda A.J."/>
            <person name="Yan W."/>
            <person name="Fan B."/>
            <person name="Jiang Y."/>
            <person name="Adhikari A."/>
            <person name="Zheng C.-J."/>
            <person name="Schuster L."/>
            <person name="Cowan T.M."/>
            <person name="Smanski M.J."/>
            <person name="Chevrette M.G."/>
            <person name="De Carvalho L.P.S."/>
            <person name="Shen B."/>
        </authorList>
    </citation>
    <scope>NUCLEOTIDE SEQUENCE [LARGE SCALE GENOMIC DNA]</scope>
    <source>
        <strain evidence="8 9">NPDC003040</strain>
    </source>
</reference>
<keyword evidence="9" id="KW-1185">Reference proteome</keyword>
<dbReference type="CDD" id="cd00130">
    <property type="entry name" value="PAS"/>
    <property type="match status" value="1"/>
</dbReference>
<dbReference type="InterPro" id="IPR036388">
    <property type="entry name" value="WH-like_DNA-bd_sf"/>
</dbReference>
<dbReference type="PANTHER" id="PTHR43304">
    <property type="entry name" value="PHYTOCHROME-LIKE PROTEIN CPH1"/>
    <property type="match status" value="1"/>
</dbReference>
<dbReference type="SMART" id="SM01012">
    <property type="entry name" value="ANTAR"/>
    <property type="match status" value="1"/>
</dbReference>
<organism evidence="8 9">
    <name type="scientific">Nocardia suismassiliense</name>
    <dbReference type="NCBI Taxonomy" id="2077092"/>
    <lineage>
        <taxon>Bacteria</taxon>
        <taxon>Bacillati</taxon>
        <taxon>Actinomycetota</taxon>
        <taxon>Actinomycetes</taxon>
        <taxon>Mycobacteriales</taxon>
        <taxon>Nocardiaceae</taxon>
        <taxon>Nocardia</taxon>
    </lineage>
</organism>
<feature type="domain" description="PAS" evidence="6">
    <location>
        <begin position="53"/>
        <end position="98"/>
    </location>
</feature>
<evidence type="ECO:0000259" key="7">
    <source>
        <dbReference type="PROSITE" id="PS50921"/>
    </source>
</evidence>
<dbReference type="Pfam" id="PF08447">
    <property type="entry name" value="PAS_3"/>
    <property type="match status" value="1"/>
</dbReference>
<accession>A0ABW6QZZ0</accession>
<dbReference type="RefSeq" id="WP_387722392.1">
    <property type="nucleotide sequence ID" value="NZ_JBIAPI010000008.1"/>
</dbReference>
<evidence type="ECO:0000256" key="5">
    <source>
        <dbReference type="ARBA" id="ARBA00022777"/>
    </source>
</evidence>
<dbReference type="SUPFAM" id="SSF52172">
    <property type="entry name" value="CheY-like"/>
    <property type="match status" value="1"/>
</dbReference>
<dbReference type="Proteomes" id="UP001601948">
    <property type="component" value="Unassembled WGS sequence"/>
</dbReference>
<dbReference type="InterPro" id="IPR013655">
    <property type="entry name" value="PAS_fold_3"/>
</dbReference>
<dbReference type="SUPFAM" id="SSF55785">
    <property type="entry name" value="PYP-like sensor domain (PAS domain)"/>
    <property type="match status" value="1"/>
</dbReference>
<keyword evidence="4" id="KW-0808">Transferase</keyword>
<sequence length="244" mass="26619">MTLDPRGRGWFASIVGGVTEFGQGGRGCADALGGRPQGVGSFRFWFADQRWEWSDEVAVMHGYAPGAVVLTSELVLSHEHPEDRAQVAATLAEAIGTGQPFCSKHRIIDTAGEVHSVIVVGDRLLDEDGAVVGTTGYYVDVSDSVEQGRREFAEELLPDLIKAREVIEQAKGALMLVYGINAEQAFRVLQWRSQETNTKLRQLAELLVTAITAMGGGPLPQRTTFDRLLLTVHAHAEETSTHHR</sequence>
<evidence type="ECO:0000256" key="3">
    <source>
        <dbReference type="ARBA" id="ARBA00022553"/>
    </source>
</evidence>
<keyword evidence="5" id="KW-0418">Kinase</keyword>
<gene>
    <name evidence="8" type="ORF">ACFYV7_28885</name>
</gene>
<evidence type="ECO:0000256" key="2">
    <source>
        <dbReference type="ARBA" id="ARBA00012438"/>
    </source>
</evidence>
<feature type="domain" description="ANTAR" evidence="7">
    <location>
        <begin position="147"/>
        <end position="208"/>
    </location>
</feature>
<comment type="caution">
    <text evidence="8">The sequence shown here is derived from an EMBL/GenBank/DDBJ whole genome shotgun (WGS) entry which is preliminary data.</text>
</comment>
<dbReference type="PANTHER" id="PTHR43304:SF1">
    <property type="entry name" value="PAC DOMAIN-CONTAINING PROTEIN"/>
    <property type="match status" value="1"/>
</dbReference>
<dbReference type="InterPro" id="IPR011006">
    <property type="entry name" value="CheY-like_superfamily"/>
</dbReference>
<evidence type="ECO:0000313" key="9">
    <source>
        <dbReference type="Proteomes" id="UP001601948"/>
    </source>
</evidence>
<dbReference type="PROSITE" id="PS50112">
    <property type="entry name" value="PAS"/>
    <property type="match status" value="1"/>
</dbReference>
<dbReference type="Gene3D" id="1.10.10.10">
    <property type="entry name" value="Winged helix-like DNA-binding domain superfamily/Winged helix DNA-binding domain"/>
    <property type="match status" value="1"/>
</dbReference>
<evidence type="ECO:0000313" key="8">
    <source>
        <dbReference type="EMBL" id="MFF3226841.1"/>
    </source>
</evidence>
<dbReference type="InterPro" id="IPR005561">
    <property type="entry name" value="ANTAR"/>
</dbReference>
<dbReference type="InterPro" id="IPR000014">
    <property type="entry name" value="PAS"/>
</dbReference>
<evidence type="ECO:0000256" key="1">
    <source>
        <dbReference type="ARBA" id="ARBA00000085"/>
    </source>
</evidence>
<dbReference type="PROSITE" id="PS50921">
    <property type="entry name" value="ANTAR"/>
    <property type="match status" value="1"/>
</dbReference>
<dbReference type="EC" id="2.7.13.3" evidence="2"/>
<dbReference type="Pfam" id="PF03861">
    <property type="entry name" value="ANTAR"/>
    <property type="match status" value="1"/>
</dbReference>
<dbReference type="InterPro" id="IPR035965">
    <property type="entry name" value="PAS-like_dom_sf"/>
</dbReference>